<proteinExistence type="predicted"/>
<dbReference type="Gramene" id="AET3Gv20846600.2">
    <property type="protein sequence ID" value="AET3Gv20846600.2"/>
    <property type="gene ID" value="AET3Gv20846600"/>
</dbReference>
<evidence type="ECO:0000313" key="1">
    <source>
        <dbReference type="EnsemblPlants" id="AET3Gv20846600.2"/>
    </source>
</evidence>
<dbReference type="EnsemblPlants" id="AET3Gv20846600.2">
    <property type="protein sequence ID" value="AET3Gv20846600.2"/>
    <property type="gene ID" value="AET3Gv20846600"/>
</dbReference>
<reference evidence="1" key="3">
    <citation type="journal article" date="2017" name="Nature">
        <title>Genome sequence of the progenitor of the wheat D genome Aegilops tauschii.</title>
        <authorList>
            <person name="Luo M.C."/>
            <person name="Gu Y.Q."/>
            <person name="Puiu D."/>
            <person name="Wang H."/>
            <person name="Twardziok S.O."/>
            <person name="Deal K.R."/>
            <person name="Huo N."/>
            <person name="Zhu T."/>
            <person name="Wang L."/>
            <person name="Wang Y."/>
            <person name="McGuire P.E."/>
            <person name="Liu S."/>
            <person name="Long H."/>
            <person name="Ramasamy R.K."/>
            <person name="Rodriguez J.C."/>
            <person name="Van S.L."/>
            <person name="Yuan L."/>
            <person name="Wang Z."/>
            <person name="Xia Z."/>
            <person name="Xiao L."/>
            <person name="Anderson O.D."/>
            <person name="Ouyang S."/>
            <person name="Liang Y."/>
            <person name="Zimin A.V."/>
            <person name="Pertea G."/>
            <person name="Qi P."/>
            <person name="Bennetzen J.L."/>
            <person name="Dai X."/>
            <person name="Dawson M.W."/>
            <person name="Muller H.G."/>
            <person name="Kugler K."/>
            <person name="Rivarola-Duarte L."/>
            <person name="Spannagl M."/>
            <person name="Mayer K.F.X."/>
            <person name="Lu F.H."/>
            <person name="Bevan M.W."/>
            <person name="Leroy P."/>
            <person name="Li P."/>
            <person name="You F.M."/>
            <person name="Sun Q."/>
            <person name="Liu Z."/>
            <person name="Lyons E."/>
            <person name="Wicker T."/>
            <person name="Salzberg S.L."/>
            <person name="Devos K.M."/>
            <person name="Dvorak J."/>
        </authorList>
    </citation>
    <scope>NUCLEOTIDE SEQUENCE [LARGE SCALE GENOMIC DNA]</scope>
    <source>
        <strain evidence="1">cv. AL8/78</strain>
    </source>
</reference>
<dbReference type="Gramene" id="AET3Gv20846600.3">
    <property type="protein sequence ID" value="AET3Gv20846600.3"/>
    <property type="gene ID" value="AET3Gv20846600"/>
</dbReference>
<dbReference type="Gramene" id="AET3Gv20846600.4">
    <property type="protein sequence ID" value="AET3Gv20846600.4"/>
    <property type="gene ID" value="AET3Gv20846600"/>
</dbReference>
<dbReference type="Gramene" id="AET3Gv20846600.8">
    <property type="protein sequence ID" value="AET3Gv20846600.8"/>
    <property type="gene ID" value="AET3Gv20846600"/>
</dbReference>
<evidence type="ECO:0000313" key="2">
    <source>
        <dbReference type="Proteomes" id="UP000015105"/>
    </source>
</evidence>
<dbReference type="Gramene" id="AET3Gv20846600.5">
    <property type="protein sequence ID" value="AET3Gv20846600.5"/>
    <property type="gene ID" value="AET3Gv20846600"/>
</dbReference>
<dbReference type="EnsemblPlants" id="AET3Gv20846600.8">
    <property type="protein sequence ID" value="AET3Gv20846600.8"/>
    <property type="gene ID" value="AET3Gv20846600"/>
</dbReference>
<sequence length="181" mass="20128">MDSWNSAASPYSAHLLYASSASECDNQLLNFHSSMRDHVRESPSGGRPNFYDQGCLSNFLEVFCTKVQASKHKFQTYIQEEVRAPLANRVGEVEDEPAGARHAKVEDDRILVLILRRSHSHVDMIMKTLILKRGAVAAMRWKGQPMDGTAFVSRHTANTDGQVPVVKRSGMTLESGPKTLV</sequence>
<dbReference type="Gramene" id="AET3Gv20846600.7">
    <property type="protein sequence ID" value="AET3Gv20846600.7"/>
    <property type="gene ID" value="AET3Gv20846600"/>
</dbReference>
<dbReference type="AlphaFoldDB" id="A0A453G0I4"/>
<protein>
    <submittedName>
        <fullName evidence="1">Uncharacterized protein</fullName>
    </submittedName>
</protein>
<name>A0A453G0I4_AEGTS</name>
<reference evidence="2" key="1">
    <citation type="journal article" date="2014" name="Science">
        <title>Ancient hybridizations among the ancestral genomes of bread wheat.</title>
        <authorList>
            <consortium name="International Wheat Genome Sequencing Consortium,"/>
            <person name="Marcussen T."/>
            <person name="Sandve S.R."/>
            <person name="Heier L."/>
            <person name="Spannagl M."/>
            <person name="Pfeifer M."/>
            <person name="Jakobsen K.S."/>
            <person name="Wulff B.B."/>
            <person name="Steuernagel B."/>
            <person name="Mayer K.F."/>
            <person name="Olsen O.A."/>
        </authorList>
    </citation>
    <scope>NUCLEOTIDE SEQUENCE [LARGE SCALE GENOMIC DNA]</scope>
    <source>
        <strain evidence="2">cv. AL8/78</strain>
    </source>
</reference>
<accession>A0A453G0I4</accession>
<dbReference type="EnsemblPlants" id="AET3Gv20846600.3">
    <property type="protein sequence ID" value="AET3Gv20846600.3"/>
    <property type="gene ID" value="AET3Gv20846600"/>
</dbReference>
<dbReference type="Proteomes" id="UP000015105">
    <property type="component" value="Chromosome 3D"/>
</dbReference>
<keyword evidence="2" id="KW-1185">Reference proteome</keyword>
<reference evidence="1" key="4">
    <citation type="submission" date="2019-03" db="UniProtKB">
        <authorList>
            <consortium name="EnsemblPlants"/>
        </authorList>
    </citation>
    <scope>IDENTIFICATION</scope>
</reference>
<dbReference type="STRING" id="200361.A0A453G0I4"/>
<dbReference type="EnsemblPlants" id="AET3Gv20846600.5">
    <property type="protein sequence ID" value="AET3Gv20846600.5"/>
    <property type="gene ID" value="AET3Gv20846600"/>
</dbReference>
<dbReference type="EnsemblPlants" id="AET3Gv20846600.4">
    <property type="protein sequence ID" value="AET3Gv20846600.4"/>
    <property type="gene ID" value="AET3Gv20846600"/>
</dbReference>
<reference evidence="1" key="5">
    <citation type="journal article" date="2021" name="G3 (Bethesda)">
        <title>Aegilops tauschii genome assembly Aet v5.0 features greater sequence contiguity and improved annotation.</title>
        <authorList>
            <person name="Wang L."/>
            <person name="Zhu T."/>
            <person name="Rodriguez J.C."/>
            <person name="Deal K.R."/>
            <person name="Dubcovsky J."/>
            <person name="McGuire P.E."/>
            <person name="Lux T."/>
            <person name="Spannagl M."/>
            <person name="Mayer K.F.X."/>
            <person name="Baldrich P."/>
            <person name="Meyers B.C."/>
            <person name="Huo N."/>
            <person name="Gu Y.Q."/>
            <person name="Zhou H."/>
            <person name="Devos K.M."/>
            <person name="Bennetzen J.L."/>
            <person name="Unver T."/>
            <person name="Budak H."/>
            <person name="Gulick P.J."/>
            <person name="Galiba G."/>
            <person name="Kalapos B."/>
            <person name="Nelson D.R."/>
            <person name="Li P."/>
            <person name="You F.M."/>
            <person name="Luo M.C."/>
            <person name="Dvorak J."/>
        </authorList>
    </citation>
    <scope>NUCLEOTIDE SEQUENCE [LARGE SCALE GENOMIC DNA]</scope>
    <source>
        <strain evidence="1">cv. AL8/78</strain>
    </source>
</reference>
<organism evidence="1 2">
    <name type="scientific">Aegilops tauschii subsp. strangulata</name>
    <name type="common">Goatgrass</name>
    <dbReference type="NCBI Taxonomy" id="200361"/>
    <lineage>
        <taxon>Eukaryota</taxon>
        <taxon>Viridiplantae</taxon>
        <taxon>Streptophyta</taxon>
        <taxon>Embryophyta</taxon>
        <taxon>Tracheophyta</taxon>
        <taxon>Spermatophyta</taxon>
        <taxon>Magnoliopsida</taxon>
        <taxon>Liliopsida</taxon>
        <taxon>Poales</taxon>
        <taxon>Poaceae</taxon>
        <taxon>BOP clade</taxon>
        <taxon>Pooideae</taxon>
        <taxon>Triticodae</taxon>
        <taxon>Triticeae</taxon>
        <taxon>Triticinae</taxon>
        <taxon>Aegilops</taxon>
    </lineage>
</organism>
<reference evidence="2" key="2">
    <citation type="journal article" date="2017" name="Nat. Plants">
        <title>The Aegilops tauschii genome reveals multiple impacts of transposons.</title>
        <authorList>
            <person name="Zhao G."/>
            <person name="Zou C."/>
            <person name="Li K."/>
            <person name="Wang K."/>
            <person name="Li T."/>
            <person name="Gao L."/>
            <person name="Zhang X."/>
            <person name="Wang H."/>
            <person name="Yang Z."/>
            <person name="Liu X."/>
            <person name="Jiang W."/>
            <person name="Mao L."/>
            <person name="Kong X."/>
            <person name="Jiao Y."/>
            <person name="Jia J."/>
        </authorList>
    </citation>
    <scope>NUCLEOTIDE SEQUENCE [LARGE SCALE GENOMIC DNA]</scope>
    <source>
        <strain evidence="2">cv. AL8/78</strain>
    </source>
</reference>
<dbReference type="EnsemblPlants" id="AET3Gv20846600.7">
    <property type="protein sequence ID" value="AET3Gv20846600.7"/>
    <property type="gene ID" value="AET3Gv20846600"/>
</dbReference>